<comment type="function">
    <text evidence="5">Plays a role in cell envelope biogenesis, maintenance of cell envelope integrity and membrane homeostasis.</text>
</comment>
<dbReference type="RefSeq" id="WP_126421860.1">
    <property type="nucleotide sequence ID" value="NZ_AP018827.1"/>
</dbReference>
<protein>
    <recommendedName>
        <fullName evidence="5">Inner membrane-spanning protein YciB</fullName>
    </recommendedName>
</protein>
<sequence>MTAPKEDPRIEITEAQAEALPEAIVPDAPEPAATNWTKTAIDFGPVVGFGISFFIFRALKIGGTDATAPMIWATGVLVALSIIAFVAALIIEKRVAWIPLVATLFAIPMGLMTIFFHDPIFIKVKVTVVFALIGSILGIAALMKKYPLKSMVGEALKLKESAWPKLTWMWVGFYIVMAIANEIVWRTQSDDVWVVWKMASAFGGPVLFTLLLMPFLMKNMLPETNPSAS</sequence>
<dbReference type="AlphaFoldDB" id="A0A3G9G577"/>
<evidence type="ECO:0000256" key="2">
    <source>
        <dbReference type="ARBA" id="ARBA00022692"/>
    </source>
</evidence>
<reference evidence="7" key="1">
    <citation type="journal article" date="2017" name="Biotechnol. Biofuels">
        <title>Evaluation of environmental bacterial communities as a factor affecting the growth of duckweed Lemna minor.</title>
        <authorList>
            <person name="Ishizawa H."/>
            <person name="Kuroda M."/>
            <person name="Morikawa M."/>
            <person name="Ike M."/>
        </authorList>
    </citation>
    <scope>NUCLEOTIDE SEQUENCE [LARGE SCALE GENOMIC DNA]</scope>
    <source>
        <strain evidence="7">M6</strain>
    </source>
</reference>
<dbReference type="GO" id="GO:0005886">
    <property type="term" value="C:plasma membrane"/>
    <property type="evidence" value="ECO:0007669"/>
    <property type="project" value="UniProtKB-SubCell"/>
</dbReference>
<evidence type="ECO:0000313" key="6">
    <source>
        <dbReference type="EMBL" id="BBF81055.1"/>
    </source>
</evidence>
<reference evidence="7" key="2">
    <citation type="journal article" date="2017" name="Plant Physiol. Biochem.">
        <title>Differential oxidative and antioxidative response of duckweed Lemna minor toward plant growth promoting/inhibiting bacteria.</title>
        <authorList>
            <person name="Ishizawa H."/>
            <person name="Kuroda M."/>
            <person name="Morikawa M."/>
            <person name="Ike M."/>
        </authorList>
    </citation>
    <scope>NUCLEOTIDE SEQUENCE [LARGE SCALE GENOMIC DNA]</scope>
    <source>
        <strain evidence="7">M6</strain>
    </source>
</reference>
<evidence type="ECO:0000313" key="7">
    <source>
        <dbReference type="Proteomes" id="UP000278756"/>
    </source>
</evidence>
<evidence type="ECO:0000256" key="4">
    <source>
        <dbReference type="ARBA" id="ARBA00023136"/>
    </source>
</evidence>
<feature type="transmembrane region" description="Helical" evidence="5">
    <location>
        <begin position="40"/>
        <end position="59"/>
    </location>
</feature>
<dbReference type="HAMAP" id="MF_00189">
    <property type="entry name" value="YciB"/>
    <property type="match status" value="1"/>
</dbReference>
<comment type="similarity">
    <text evidence="5">Belongs to the YciB family.</text>
</comment>
<keyword evidence="2 5" id="KW-0812">Transmembrane</keyword>
<feature type="transmembrane region" description="Helical" evidence="5">
    <location>
        <begin position="166"/>
        <end position="185"/>
    </location>
</feature>
<feature type="transmembrane region" description="Helical" evidence="5">
    <location>
        <begin position="97"/>
        <end position="116"/>
    </location>
</feature>
<name>A0A3G9G577_9CAUL</name>
<evidence type="ECO:0000256" key="3">
    <source>
        <dbReference type="ARBA" id="ARBA00022989"/>
    </source>
</evidence>
<keyword evidence="5" id="KW-0997">Cell inner membrane</keyword>
<feature type="transmembrane region" description="Helical" evidence="5">
    <location>
        <begin position="128"/>
        <end position="146"/>
    </location>
</feature>
<dbReference type="PANTHER" id="PTHR36917">
    <property type="entry name" value="INTRACELLULAR SEPTATION PROTEIN A-RELATED"/>
    <property type="match status" value="1"/>
</dbReference>
<dbReference type="PANTHER" id="PTHR36917:SF1">
    <property type="entry name" value="INNER MEMBRANE-SPANNING PROTEIN YCIB"/>
    <property type="match status" value="1"/>
</dbReference>
<feature type="transmembrane region" description="Helical" evidence="5">
    <location>
        <begin position="192"/>
        <end position="217"/>
    </location>
</feature>
<dbReference type="InterPro" id="IPR006008">
    <property type="entry name" value="YciB"/>
</dbReference>
<dbReference type="OrthoDB" id="9788219at2"/>
<dbReference type="Proteomes" id="UP000278756">
    <property type="component" value="Chromosome 1"/>
</dbReference>
<dbReference type="EMBL" id="AP018827">
    <property type="protein sequence ID" value="BBF81055.1"/>
    <property type="molecule type" value="Genomic_DNA"/>
</dbReference>
<gene>
    <name evidence="5" type="primary">yciB</name>
    <name evidence="6" type="ORF">EM6_1650</name>
</gene>
<dbReference type="Pfam" id="PF04279">
    <property type="entry name" value="IspA"/>
    <property type="match status" value="1"/>
</dbReference>
<keyword evidence="4 5" id="KW-0472">Membrane</keyword>
<evidence type="ECO:0000256" key="1">
    <source>
        <dbReference type="ARBA" id="ARBA00022475"/>
    </source>
</evidence>
<keyword evidence="3 5" id="KW-1133">Transmembrane helix</keyword>
<organism evidence="6 7">
    <name type="scientific">Asticcacaulis excentricus</name>
    <dbReference type="NCBI Taxonomy" id="78587"/>
    <lineage>
        <taxon>Bacteria</taxon>
        <taxon>Pseudomonadati</taxon>
        <taxon>Pseudomonadota</taxon>
        <taxon>Alphaproteobacteria</taxon>
        <taxon>Caulobacterales</taxon>
        <taxon>Caulobacteraceae</taxon>
        <taxon>Asticcacaulis</taxon>
    </lineage>
</organism>
<accession>A0A3G9G577</accession>
<feature type="transmembrane region" description="Helical" evidence="5">
    <location>
        <begin position="71"/>
        <end position="91"/>
    </location>
</feature>
<comment type="subcellular location">
    <subcellularLocation>
        <location evidence="5">Cell inner membrane</location>
        <topology evidence="5">Multi-pass membrane protein</topology>
    </subcellularLocation>
</comment>
<keyword evidence="1 5" id="KW-1003">Cell membrane</keyword>
<proteinExistence type="inferred from homology"/>
<evidence type="ECO:0000256" key="5">
    <source>
        <dbReference type="HAMAP-Rule" id="MF_00189"/>
    </source>
</evidence>